<organism evidence="2 3">
    <name type="scientific">Serinibacter salmoneus</name>
    <dbReference type="NCBI Taxonomy" id="556530"/>
    <lineage>
        <taxon>Bacteria</taxon>
        <taxon>Bacillati</taxon>
        <taxon>Actinomycetota</taxon>
        <taxon>Actinomycetes</taxon>
        <taxon>Micrococcales</taxon>
        <taxon>Beutenbergiaceae</taxon>
        <taxon>Serinibacter</taxon>
    </lineage>
</organism>
<keyword evidence="1" id="KW-0812">Transmembrane</keyword>
<keyword evidence="3" id="KW-1185">Reference proteome</keyword>
<keyword evidence="1" id="KW-1133">Transmembrane helix</keyword>
<feature type="transmembrane region" description="Helical" evidence="1">
    <location>
        <begin position="34"/>
        <end position="56"/>
    </location>
</feature>
<keyword evidence="1" id="KW-0472">Membrane</keyword>
<proteinExistence type="predicted"/>
<comment type="caution">
    <text evidence="2">The sequence shown here is derived from an EMBL/GenBank/DDBJ whole genome shotgun (WGS) entry which is preliminary data.</text>
</comment>
<feature type="transmembrane region" description="Helical" evidence="1">
    <location>
        <begin position="6"/>
        <end position="27"/>
    </location>
</feature>
<dbReference type="RefSeq" id="WP_098468214.1">
    <property type="nucleotide sequence ID" value="NZ_PDJD01000001.1"/>
</dbReference>
<sequence length="114" mass="12039">MDVAIGILVAIHMIGWAIVLGGSLVSVREPKIPLGMLHGALTALIAGAFAAFLAIAASDGGGPDHIKLAVKFMIALVITGLVWWGGRREKVERSFVILIAALTVVNIFIAVLWR</sequence>
<dbReference type="Proteomes" id="UP000224915">
    <property type="component" value="Unassembled WGS sequence"/>
</dbReference>
<feature type="transmembrane region" description="Helical" evidence="1">
    <location>
        <begin position="95"/>
        <end position="113"/>
    </location>
</feature>
<protein>
    <recommendedName>
        <fullName evidence="4">Integral membrane protein</fullName>
    </recommendedName>
</protein>
<evidence type="ECO:0000313" key="2">
    <source>
        <dbReference type="EMBL" id="PFG19011.1"/>
    </source>
</evidence>
<name>A0A2A9CXZ0_9MICO</name>
<evidence type="ECO:0008006" key="4">
    <source>
        <dbReference type="Google" id="ProtNLM"/>
    </source>
</evidence>
<dbReference type="AlphaFoldDB" id="A0A2A9CXZ0"/>
<dbReference type="OrthoDB" id="3830423at2"/>
<gene>
    <name evidence="2" type="ORF">ATL40_0565</name>
</gene>
<dbReference type="EMBL" id="PDJD01000001">
    <property type="protein sequence ID" value="PFG19011.1"/>
    <property type="molecule type" value="Genomic_DNA"/>
</dbReference>
<accession>A0A2A9CXZ0</accession>
<evidence type="ECO:0000256" key="1">
    <source>
        <dbReference type="SAM" id="Phobius"/>
    </source>
</evidence>
<feature type="transmembrane region" description="Helical" evidence="1">
    <location>
        <begin position="68"/>
        <end position="86"/>
    </location>
</feature>
<reference evidence="2 3" key="1">
    <citation type="submission" date="2017-10" db="EMBL/GenBank/DDBJ databases">
        <title>Sequencing the genomes of 1000 actinobacteria strains.</title>
        <authorList>
            <person name="Klenk H.-P."/>
        </authorList>
    </citation>
    <scope>NUCLEOTIDE SEQUENCE [LARGE SCALE GENOMIC DNA]</scope>
    <source>
        <strain evidence="2 3">DSM 21801</strain>
    </source>
</reference>
<evidence type="ECO:0000313" key="3">
    <source>
        <dbReference type="Proteomes" id="UP000224915"/>
    </source>
</evidence>